<dbReference type="InParanoid" id="B9R8C6"/>
<feature type="compositionally biased region" description="Basic and acidic residues" evidence="1">
    <location>
        <begin position="25"/>
        <end position="50"/>
    </location>
</feature>
<feature type="region of interest" description="Disordered" evidence="1">
    <location>
        <begin position="1"/>
        <end position="123"/>
    </location>
</feature>
<evidence type="ECO:0000313" key="3">
    <source>
        <dbReference type="Proteomes" id="UP000008311"/>
    </source>
</evidence>
<protein>
    <submittedName>
        <fullName evidence="2">Uncharacterized protein</fullName>
    </submittedName>
</protein>
<reference evidence="3" key="1">
    <citation type="journal article" date="2010" name="Nat. Biotechnol.">
        <title>Draft genome sequence of the oilseed species Ricinus communis.</title>
        <authorList>
            <person name="Chan A.P."/>
            <person name="Crabtree J."/>
            <person name="Zhao Q."/>
            <person name="Lorenzi H."/>
            <person name="Orvis J."/>
            <person name="Puiu D."/>
            <person name="Melake-Berhan A."/>
            <person name="Jones K.M."/>
            <person name="Redman J."/>
            <person name="Chen G."/>
            <person name="Cahoon E.B."/>
            <person name="Gedil M."/>
            <person name="Stanke M."/>
            <person name="Haas B.J."/>
            <person name="Wortman J.R."/>
            <person name="Fraser-Liggett C.M."/>
            <person name="Ravel J."/>
            <person name="Rabinowicz P.D."/>
        </authorList>
    </citation>
    <scope>NUCLEOTIDE SEQUENCE [LARGE SCALE GENOMIC DNA]</scope>
    <source>
        <strain evidence="3">cv. Hale</strain>
    </source>
</reference>
<dbReference type="EMBL" id="EQ973772">
    <property type="protein sequence ID" value="EEF52756.1"/>
    <property type="molecule type" value="Genomic_DNA"/>
</dbReference>
<evidence type="ECO:0000313" key="2">
    <source>
        <dbReference type="EMBL" id="EEF52756.1"/>
    </source>
</evidence>
<organism evidence="2 3">
    <name type="scientific">Ricinus communis</name>
    <name type="common">Castor bean</name>
    <dbReference type="NCBI Taxonomy" id="3988"/>
    <lineage>
        <taxon>Eukaryota</taxon>
        <taxon>Viridiplantae</taxon>
        <taxon>Streptophyta</taxon>
        <taxon>Embryophyta</taxon>
        <taxon>Tracheophyta</taxon>
        <taxon>Spermatophyta</taxon>
        <taxon>Magnoliopsida</taxon>
        <taxon>eudicotyledons</taxon>
        <taxon>Gunneridae</taxon>
        <taxon>Pentapetalae</taxon>
        <taxon>rosids</taxon>
        <taxon>fabids</taxon>
        <taxon>Malpighiales</taxon>
        <taxon>Euphorbiaceae</taxon>
        <taxon>Acalyphoideae</taxon>
        <taxon>Acalypheae</taxon>
        <taxon>Ricinus</taxon>
    </lineage>
</organism>
<feature type="compositionally biased region" description="Polar residues" evidence="1">
    <location>
        <begin position="97"/>
        <end position="108"/>
    </location>
</feature>
<dbReference type="STRING" id="3988.B9R8C6"/>
<dbReference type="PANTHER" id="PTHR34660:SF9">
    <property type="entry name" value="DNA BINDING PROTEIN"/>
    <property type="match status" value="1"/>
</dbReference>
<dbReference type="AlphaFoldDB" id="B9R8C6"/>
<feature type="compositionally biased region" description="Basic and acidic residues" evidence="1">
    <location>
        <begin position="74"/>
        <end position="94"/>
    </location>
</feature>
<sequence>MSRCFPYPPPGHLRNGARGEAVSESIKKDWKEAITEHDIRKKKDKREKEKRVKKSRKEKKDACSVATCNQTDKNLLKGKEEEAERSSLTEEHEPPVCSQSLCYSPDSTRSSKKRKGDDSVYNATKTHGNVIRIRLPLQRHIEPIASANGEQSCSTSGKNLSEQEQVITISRREHCSTINFKAAEDITSAPIKPILTADLERKEKSARLSSKTEKKEKKLYKAESRYKALFEDWAPLPVGFAQQNNFDDCDWLCCSKRQERSRDKRLQISHDEPANEGLGFWPCARFLPHADIYALPYTIPF</sequence>
<name>B9R8C6_RICCO</name>
<gene>
    <name evidence="2" type="ORF">RCOM_1598640</name>
</gene>
<dbReference type="PANTHER" id="PTHR34660">
    <property type="entry name" value="MYB-LIKE PROTEIN X"/>
    <property type="match status" value="1"/>
</dbReference>
<dbReference type="Proteomes" id="UP000008311">
    <property type="component" value="Unassembled WGS sequence"/>
</dbReference>
<keyword evidence="3" id="KW-1185">Reference proteome</keyword>
<accession>B9R8C6</accession>
<evidence type="ECO:0000256" key="1">
    <source>
        <dbReference type="SAM" id="MobiDB-lite"/>
    </source>
</evidence>
<proteinExistence type="predicted"/>
<dbReference type="eggNOG" id="ENOG502S556">
    <property type="taxonomic scope" value="Eukaryota"/>
</dbReference>
<feature type="compositionally biased region" description="Pro residues" evidence="1">
    <location>
        <begin position="1"/>
        <end position="11"/>
    </location>
</feature>
<dbReference type="FunCoup" id="B9R8C6">
    <property type="interactions" value="327"/>
</dbReference>